<dbReference type="WBParaSite" id="NBR_0000744801-mRNA-1">
    <property type="protein sequence ID" value="NBR_0000744801-mRNA-1"/>
    <property type="gene ID" value="NBR_0000744801"/>
</dbReference>
<dbReference type="STRING" id="27835.A0A0N4XWY5"/>
<organism evidence="3">
    <name type="scientific">Nippostrongylus brasiliensis</name>
    <name type="common">Rat hookworm</name>
    <dbReference type="NCBI Taxonomy" id="27835"/>
    <lineage>
        <taxon>Eukaryota</taxon>
        <taxon>Metazoa</taxon>
        <taxon>Ecdysozoa</taxon>
        <taxon>Nematoda</taxon>
        <taxon>Chromadorea</taxon>
        <taxon>Rhabditida</taxon>
        <taxon>Rhabditina</taxon>
        <taxon>Rhabditomorpha</taxon>
        <taxon>Strongyloidea</taxon>
        <taxon>Heligmosomidae</taxon>
        <taxon>Nippostrongylus</taxon>
    </lineage>
</organism>
<dbReference type="AlphaFoldDB" id="A0A0N4XWY5"/>
<evidence type="ECO:0000313" key="2">
    <source>
        <dbReference type="Proteomes" id="UP000271162"/>
    </source>
</evidence>
<gene>
    <name evidence="1" type="ORF">NBR_LOCUS7449</name>
</gene>
<proteinExistence type="predicted"/>
<keyword evidence="2" id="KW-1185">Reference proteome</keyword>
<sequence length="186" mass="21191">MILDLILALDEATDFVSKAITYLSYQFPLRDDGTTFTFSRDDQKRSIETFLNLSNLLPPTSENGEKTSSYDSLLFERPFWRDIPTHLADDPELDLERIAAYHMANPAYRHAQYNEERCENEDGQSLLGSRIVQSYVDIGVPFEATSSFWIMSSPPLPPLVMRLYVRQCNSLPAIPFADQPGGESTW</sequence>
<evidence type="ECO:0000313" key="1">
    <source>
        <dbReference type="EMBL" id="VDL71038.1"/>
    </source>
</evidence>
<dbReference type="Proteomes" id="UP000271162">
    <property type="component" value="Unassembled WGS sequence"/>
</dbReference>
<name>A0A0N4XWY5_NIPBR</name>
<reference evidence="3" key="1">
    <citation type="submission" date="2017-02" db="UniProtKB">
        <authorList>
            <consortium name="WormBaseParasite"/>
        </authorList>
    </citation>
    <scope>IDENTIFICATION</scope>
</reference>
<dbReference type="EMBL" id="UYSL01019890">
    <property type="protein sequence ID" value="VDL71038.1"/>
    <property type="molecule type" value="Genomic_DNA"/>
</dbReference>
<evidence type="ECO:0000313" key="3">
    <source>
        <dbReference type="WBParaSite" id="NBR_0000744801-mRNA-1"/>
    </source>
</evidence>
<accession>A0A0N4XWY5</accession>
<protein>
    <submittedName>
        <fullName evidence="3">COesterase domain-containing protein</fullName>
    </submittedName>
</protein>
<reference evidence="1 2" key="2">
    <citation type="submission" date="2018-11" db="EMBL/GenBank/DDBJ databases">
        <authorList>
            <consortium name="Pathogen Informatics"/>
        </authorList>
    </citation>
    <scope>NUCLEOTIDE SEQUENCE [LARGE SCALE GENOMIC DNA]</scope>
</reference>